<dbReference type="InterPro" id="IPR032004">
    <property type="entry name" value="DUF4790"/>
</dbReference>
<accession>B3P2X0</accession>
<sequence length="191" mass="22790">MSIVRQTLLMGDDEKEGNKSYRNVFSTRYTTTMGIAFGRQTTKFDIPIHDHRAMLDSNVKRHEDDARFVEEFDDNEDARFFKYKPLFDDLDICPKDPSYSKFKCPMEIDCKERLKKDTVRYNNQLMNEISKLIDYQKNALEAAYFVKVMSYTTLWPPYHSNLEIANTSRTFYRLSKKEQTRYNFIMSHDFS</sequence>
<dbReference type="EMBL" id="CH954181">
    <property type="protein sequence ID" value="EDV48142.1"/>
    <property type="molecule type" value="Genomic_DNA"/>
</dbReference>
<dbReference type="HOGENOM" id="CLU_118260_0_0_1"/>
<dbReference type="OMA" id="FIMSHDF"/>
<dbReference type="KEGG" id="der:6553291"/>
<reference evidence="1 2" key="1">
    <citation type="journal article" date="2007" name="Nature">
        <title>Evolution of genes and genomes on the Drosophila phylogeny.</title>
        <authorList>
            <consortium name="Drosophila 12 Genomes Consortium"/>
            <person name="Clark A.G."/>
            <person name="Eisen M.B."/>
            <person name="Smith D.R."/>
            <person name="Bergman C.M."/>
            <person name="Oliver B."/>
            <person name="Markow T.A."/>
            <person name="Kaufman T.C."/>
            <person name="Kellis M."/>
            <person name="Gelbart W."/>
            <person name="Iyer V.N."/>
            <person name="Pollard D.A."/>
            <person name="Sackton T.B."/>
            <person name="Larracuente A.M."/>
            <person name="Singh N.D."/>
            <person name="Abad J.P."/>
            <person name="Abt D.N."/>
            <person name="Adryan B."/>
            <person name="Aguade M."/>
            <person name="Akashi H."/>
            <person name="Anderson W.W."/>
            <person name="Aquadro C.F."/>
            <person name="Ardell D.H."/>
            <person name="Arguello R."/>
            <person name="Artieri C.G."/>
            <person name="Barbash D.A."/>
            <person name="Barker D."/>
            <person name="Barsanti P."/>
            <person name="Batterham P."/>
            <person name="Batzoglou S."/>
            <person name="Begun D."/>
            <person name="Bhutkar A."/>
            <person name="Blanco E."/>
            <person name="Bosak S.A."/>
            <person name="Bradley R.K."/>
            <person name="Brand A.D."/>
            <person name="Brent M.R."/>
            <person name="Brooks A.N."/>
            <person name="Brown R.H."/>
            <person name="Butlin R.K."/>
            <person name="Caggese C."/>
            <person name="Calvi B.R."/>
            <person name="Bernardo de Carvalho A."/>
            <person name="Caspi A."/>
            <person name="Castrezana S."/>
            <person name="Celniker S.E."/>
            <person name="Chang J.L."/>
            <person name="Chapple C."/>
            <person name="Chatterji S."/>
            <person name="Chinwalla A."/>
            <person name="Civetta A."/>
            <person name="Clifton S.W."/>
            <person name="Comeron J.M."/>
            <person name="Costello J.C."/>
            <person name="Coyne J.A."/>
            <person name="Daub J."/>
            <person name="David R.G."/>
            <person name="Delcher A.L."/>
            <person name="Delehaunty K."/>
            <person name="Do C.B."/>
            <person name="Ebling H."/>
            <person name="Edwards K."/>
            <person name="Eickbush T."/>
            <person name="Evans J.D."/>
            <person name="Filipski A."/>
            <person name="Findeiss S."/>
            <person name="Freyhult E."/>
            <person name="Fulton L."/>
            <person name="Fulton R."/>
            <person name="Garcia A.C."/>
            <person name="Gardiner A."/>
            <person name="Garfield D.A."/>
            <person name="Garvin B.E."/>
            <person name="Gibson G."/>
            <person name="Gilbert D."/>
            <person name="Gnerre S."/>
            <person name="Godfrey J."/>
            <person name="Good R."/>
            <person name="Gotea V."/>
            <person name="Gravely B."/>
            <person name="Greenberg A.J."/>
            <person name="Griffiths-Jones S."/>
            <person name="Gross S."/>
            <person name="Guigo R."/>
            <person name="Gustafson E.A."/>
            <person name="Haerty W."/>
            <person name="Hahn M.W."/>
            <person name="Halligan D.L."/>
            <person name="Halpern A.L."/>
            <person name="Halter G.M."/>
            <person name="Han M.V."/>
            <person name="Heger A."/>
            <person name="Hillier L."/>
            <person name="Hinrichs A.S."/>
            <person name="Holmes I."/>
            <person name="Hoskins R.A."/>
            <person name="Hubisz M.J."/>
            <person name="Hultmark D."/>
            <person name="Huntley M.A."/>
            <person name="Jaffe D.B."/>
            <person name="Jagadeeshan S."/>
            <person name="Jeck W.R."/>
            <person name="Johnson J."/>
            <person name="Jones C.D."/>
            <person name="Jordan W.C."/>
            <person name="Karpen G.H."/>
            <person name="Kataoka E."/>
            <person name="Keightley P.D."/>
            <person name="Kheradpour P."/>
            <person name="Kirkness E.F."/>
            <person name="Koerich L.B."/>
            <person name="Kristiansen K."/>
            <person name="Kudrna D."/>
            <person name="Kulathinal R.J."/>
            <person name="Kumar S."/>
            <person name="Kwok R."/>
            <person name="Lander E."/>
            <person name="Langley C.H."/>
            <person name="Lapoint R."/>
            <person name="Lazzaro B.P."/>
            <person name="Lee S.J."/>
            <person name="Levesque L."/>
            <person name="Li R."/>
            <person name="Lin C.F."/>
            <person name="Lin M.F."/>
            <person name="Lindblad-Toh K."/>
            <person name="Llopart A."/>
            <person name="Long M."/>
            <person name="Low L."/>
            <person name="Lozovsky E."/>
            <person name="Lu J."/>
            <person name="Luo M."/>
            <person name="Machado C.A."/>
            <person name="Makalowski W."/>
            <person name="Marzo M."/>
            <person name="Matsuda M."/>
            <person name="Matzkin L."/>
            <person name="McAllister B."/>
            <person name="McBride C.S."/>
            <person name="McKernan B."/>
            <person name="McKernan K."/>
            <person name="Mendez-Lago M."/>
            <person name="Minx P."/>
            <person name="Mollenhauer M.U."/>
            <person name="Montooth K."/>
            <person name="Mount S.M."/>
            <person name="Mu X."/>
            <person name="Myers E."/>
            <person name="Negre B."/>
            <person name="Newfeld S."/>
            <person name="Nielsen R."/>
            <person name="Noor M.A."/>
            <person name="O'Grady P."/>
            <person name="Pachter L."/>
            <person name="Papaceit M."/>
            <person name="Parisi M.J."/>
            <person name="Parisi M."/>
            <person name="Parts L."/>
            <person name="Pedersen J.S."/>
            <person name="Pesole G."/>
            <person name="Phillippy A.M."/>
            <person name="Ponting C.P."/>
            <person name="Pop M."/>
            <person name="Porcelli D."/>
            <person name="Powell J.R."/>
            <person name="Prohaska S."/>
            <person name="Pruitt K."/>
            <person name="Puig M."/>
            <person name="Quesneville H."/>
            <person name="Ram K.R."/>
            <person name="Rand D."/>
            <person name="Rasmussen M.D."/>
            <person name="Reed L.K."/>
            <person name="Reenan R."/>
            <person name="Reily A."/>
            <person name="Remington K.A."/>
            <person name="Rieger T.T."/>
            <person name="Ritchie M.G."/>
            <person name="Robin C."/>
            <person name="Rogers Y.H."/>
            <person name="Rohde C."/>
            <person name="Rozas J."/>
            <person name="Rubenfield M.J."/>
            <person name="Ruiz A."/>
            <person name="Russo S."/>
            <person name="Salzberg S.L."/>
            <person name="Sanchez-Gracia A."/>
            <person name="Saranga D.J."/>
            <person name="Sato H."/>
            <person name="Schaeffer S.W."/>
            <person name="Schatz M.C."/>
            <person name="Schlenke T."/>
            <person name="Schwartz R."/>
            <person name="Segarra C."/>
            <person name="Singh R.S."/>
            <person name="Sirot L."/>
            <person name="Sirota M."/>
            <person name="Sisneros N.B."/>
            <person name="Smith C.D."/>
            <person name="Smith T.F."/>
            <person name="Spieth J."/>
            <person name="Stage D.E."/>
            <person name="Stark A."/>
            <person name="Stephan W."/>
            <person name="Strausberg R.L."/>
            <person name="Strempel S."/>
            <person name="Sturgill D."/>
            <person name="Sutton G."/>
            <person name="Sutton G.G."/>
            <person name="Tao W."/>
            <person name="Teichmann S."/>
            <person name="Tobari Y.N."/>
            <person name="Tomimura Y."/>
            <person name="Tsolas J.M."/>
            <person name="Valente V.L."/>
            <person name="Venter E."/>
            <person name="Venter J.C."/>
            <person name="Vicario S."/>
            <person name="Vieira F.G."/>
            <person name="Vilella A.J."/>
            <person name="Villasante A."/>
            <person name="Walenz B."/>
            <person name="Wang J."/>
            <person name="Wasserman M."/>
            <person name="Watts T."/>
            <person name="Wilson D."/>
            <person name="Wilson R.K."/>
            <person name="Wing R.A."/>
            <person name="Wolfner M.F."/>
            <person name="Wong A."/>
            <person name="Wong G.K."/>
            <person name="Wu C.I."/>
            <person name="Wu G."/>
            <person name="Yamamoto D."/>
            <person name="Yang H.P."/>
            <person name="Yang S.P."/>
            <person name="Yorke J.A."/>
            <person name="Yoshida K."/>
            <person name="Zdobnov E."/>
            <person name="Zhang P."/>
            <person name="Zhang Y."/>
            <person name="Zimin A.V."/>
            <person name="Baldwin J."/>
            <person name="Abdouelleil A."/>
            <person name="Abdulkadir J."/>
            <person name="Abebe A."/>
            <person name="Abera B."/>
            <person name="Abreu J."/>
            <person name="Acer S.C."/>
            <person name="Aftuck L."/>
            <person name="Alexander A."/>
            <person name="An P."/>
            <person name="Anderson E."/>
            <person name="Anderson S."/>
            <person name="Arachi H."/>
            <person name="Azer M."/>
            <person name="Bachantsang P."/>
            <person name="Barry A."/>
            <person name="Bayul T."/>
            <person name="Berlin A."/>
            <person name="Bessette D."/>
            <person name="Bloom T."/>
            <person name="Blye J."/>
            <person name="Boguslavskiy L."/>
            <person name="Bonnet C."/>
            <person name="Boukhgalter B."/>
            <person name="Bourzgui I."/>
            <person name="Brown A."/>
            <person name="Cahill P."/>
            <person name="Channer S."/>
            <person name="Cheshatsang Y."/>
            <person name="Chuda L."/>
            <person name="Citroen M."/>
            <person name="Collymore A."/>
            <person name="Cooke P."/>
            <person name="Costello M."/>
            <person name="D'Aco K."/>
            <person name="Daza R."/>
            <person name="De Haan G."/>
            <person name="DeGray S."/>
            <person name="DeMaso C."/>
            <person name="Dhargay N."/>
            <person name="Dooley K."/>
            <person name="Dooley E."/>
            <person name="Doricent M."/>
            <person name="Dorje P."/>
            <person name="Dorjee K."/>
            <person name="Dupes A."/>
            <person name="Elong R."/>
            <person name="Falk J."/>
            <person name="Farina A."/>
            <person name="Faro S."/>
            <person name="Ferguson D."/>
            <person name="Fisher S."/>
            <person name="Foley C.D."/>
            <person name="Franke A."/>
            <person name="Friedrich D."/>
            <person name="Gadbois L."/>
            <person name="Gearin G."/>
            <person name="Gearin C.R."/>
            <person name="Giannoukos G."/>
            <person name="Goode T."/>
            <person name="Graham J."/>
            <person name="Grandbois E."/>
            <person name="Grewal S."/>
            <person name="Gyaltsen K."/>
            <person name="Hafez N."/>
            <person name="Hagos B."/>
            <person name="Hall J."/>
            <person name="Henson C."/>
            <person name="Hollinger A."/>
            <person name="Honan T."/>
            <person name="Huard M.D."/>
            <person name="Hughes L."/>
            <person name="Hurhula B."/>
            <person name="Husby M.E."/>
            <person name="Kamat A."/>
            <person name="Kanga B."/>
            <person name="Kashin S."/>
            <person name="Khazanovich D."/>
            <person name="Kisner P."/>
            <person name="Lance K."/>
            <person name="Lara M."/>
            <person name="Lee W."/>
            <person name="Lennon N."/>
            <person name="Letendre F."/>
            <person name="LeVine R."/>
            <person name="Lipovsky A."/>
            <person name="Liu X."/>
            <person name="Liu J."/>
            <person name="Liu S."/>
            <person name="Lokyitsang T."/>
            <person name="Lokyitsang Y."/>
            <person name="Lubonja R."/>
            <person name="Lui A."/>
            <person name="MacDonald P."/>
            <person name="Magnisalis V."/>
            <person name="Maru K."/>
            <person name="Matthews C."/>
            <person name="McCusker W."/>
            <person name="McDonough S."/>
            <person name="Mehta T."/>
            <person name="Meldrim J."/>
            <person name="Meneus L."/>
            <person name="Mihai O."/>
            <person name="Mihalev A."/>
            <person name="Mihova T."/>
            <person name="Mittelman R."/>
            <person name="Mlenga V."/>
            <person name="Montmayeur A."/>
            <person name="Mulrain L."/>
            <person name="Navidi A."/>
            <person name="Naylor J."/>
            <person name="Negash T."/>
            <person name="Nguyen T."/>
            <person name="Nguyen N."/>
            <person name="Nicol R."/>
            <person name="Norbu C."/>
            <person name="Norbu N."/>
            <person name="Novod N."/>
            <person name="O'Neill B."/>
            <person name="Osman S."/>
            <person name="Markiewicz E."/>
            <person name="Oyono O.L."/>
            <person name="Patti C."/>
            <person name="Phunkhang P."/>
            <person name="Pierre F."/>
            <person name="Priest M."/>
            <person name="Raghuraman S."/>
            <person name="Rege F."/>
            <person name="Reyes R."/>
            <person name="Rise C."/>
            <person name="Rogov P."/>
            <person name="Ross K."/>
            <person name="Ryan E."/>
            <person name="Settipalli S."/>
            <person name="Shea T."/>
            <person name="Sherpa N."/>
            <person name="Shi L."/>
            <person name="Shih D."/>
            <person name="Sparrow T."/>
            <person name="Spaulding J."/>
            <person name="Stalker J."/>
            <person name="Stange-Thomann N."/>
            <person name="Stavropoulos S."/>
            <person name="Stone C."/>
            <person name="Strader C."/>
            <person name="Tesfaye S."/>
            <person name="Thomson T."/>
            <person name="Thoulutsang Y."/>
            <person name="Thoulutsang D."/>
            <person name="Topham K."/>
            <person name="Topping I."/>
            <person name="Tsamla T."/>
            <person name="Vassiliev H."/>
            <person name="Vo A."/>
            <person name="Wangchuk T."/>
            <person name="Wangdi T."/>
            <person name="Weiand M."/>
            <person name="Wilkinson J."/>
            <person name="Wilson A."/>
            <person name="Yadav S."/>
            <person name="Young G."/>
            <person name="Yu Q."/>
            <person name="Zembek L."/>
            <person name="Zhong D."/>
            <person name="Zimmer A."/>
            <person name="Zwirko Z."/>
            <person name="Jaffe D.B."/>
            <person name="Alvarez P."/>
            <person name="Brockman W."/>
            <person name="Butler J."/>
            <person name="Chin C."/>
            <person name="Gnerre S."/>
            <person name="Grabherr M."/>
            <person name="Kleber M."/>
            <person name="Mauceli E."/>
            <person name="MacCallum I."/>
        </authorList>
    </citation>
    <scope>NUCLEOTIDE SEQUENCE [LARGE SCALE GENOMIC DNA]</scope>
    <source>
        <strain evidence="1 2">TSC#14021-0224.01</strain>
    </source>
</reference>
<protein>
    <submittedName>
        <fullName evidence="1">GG14052</fullName>
    </submittedName>
</protein>
<name>B3P2X0_DROER</name>
<dbReference type="PhylomeDB" id="B3P2X0"/>
<dbReference type="OrthoDB" id="7675754at2759"/>
<evidence type="ECO:0000313" key="2">
    <source>
        <dbReference type="Proteomes" id="UP000008711"/>
    </source>
</evidence>
<keyword evidence="2" id="KW-1185">Reference proteome</keyword>
<dbReference type="eggNOG" id="ENOG502TC0Y">
    <property type="taxonomic scope" value="Eukaryota"/>
</dbReference>
<organism evidence="1 2">
    <name type="scientific">Drosophila erecta</name>
    <name type="common">Fruit fly</name>
    <dbReference type="NCBI Taxonomy" id="7220"/>
    <lineage>
        <taxon>Eukaryota</taxon>
        <taxon>Metazoa</taxon>
        <taxon>Ecdysozoa</taxon>
        <taxon>Arthropoda</taxon>
        <taxon>Hexapoda</taxon>
        <taxon>Insecta</taxon>
        <taxon>Pterygota</taxon>
        <taxon>Neoptera</taxon>
        <taxon>Endopterygota</taxon>
        <taxon>Diptera</taxon>
        <taxon>Brachycera</taxon>
        <taxon>Muscomorpha</taxon>
        <taxon>Ephydroidea</taxon>
        <taxon>Drosophilidae</taxon>
        <taxon>Drosophila</taxon>
        <taxon>Sophophora</taxon>
    </lineage>
</organism>
<evidence type="ECO:0000313" key="1">
    <source>
        <dbReference type="EMBL" id="EDV48142.1"/>
    </source>
</evidence>
<reference evidence="1 2" key="2">
    <citation type="journal article" date="2008" name="Bioinformatics">
        <title>Assembly reconciliation.</title>
        <authorList>
            <person name="Zimin A.V."/>
            <person name="Smith D.R."/>
            <person name="Sutton G."/>
            <person name="Yorke J.A."/>
        </authorList>
    </citation>
    <scope>NUCLEOTIDE SEQUENCE [LARGE SCALE GENOMIC DNA]</scope>
    <source>
        <strain evidence="1 2">TSC#14021-0224.01</strain>
    </source>
</reference>
<dbReference type="Proteomes" id="UP000008711">
    <property type="component" value="Unassembled WGS sequence"/>
</dbReference>
<proteinExistence type="predicted"/>
<dbReference type="Pfam" id="PF16037">
    <property type="entry name" value="DUF4790"/>
    <property type="match status" value="1"/>
</dbReference>
<gene>
    <name evidence="1" type="primary">Dere\GG14052</name>
    <name evidence="1" type="ORF">Dere_GG14052</name>
</gene>
<dbReference type="AlphaFoldDB" id="B3P2X0"/>